<evidence type="ECO:0000259" key="5">
    <source>
        <dbReference type="SMART" id="SM00672"/>
    </source>
</evidence>
<keyword evidence="4" id="KW-0812">Transmembrane</keyword>
<dbReference type="PANTHER" id="PTHR12203">
    <property type="entry name" value="KDEL LYS-ASP-GLU-LEU CONTAINING - RELATED"/>
    <property type="match status" value="1"/>
</dbReference>
<dbReference type="InterPro" id="IPR006598">
    <property type="entry name" value="CAP10"/>
</dbReference>
<dbReference type="EMBL" id="GCHU01006356">
    <property type="protein sequence ID" value="JAG88650.1"/>
    <property type="molecule type" value="Transcribed_RNA"/>
</dbReference>
<dbReference type="AlphaFoldDB" id="A0A0C9QVD0"/>
<feature type="compositionally biased region" description="Basic and acidic residues" evidence="3">
    <location>
        <begin position="547"/>
        <end position="573"/>
    </location>
</feature>
<feature type="domain" description="Glycosyl transferase CAP10" evidence="5">
    <location>
        <begin position="186"/>
        <end position="432"/>
    </location>
</feature>
<dbReference type="GO" id="GO:0016740">
    <property type="term" value="F:transferase activity"/>
    <property type="evidence" value="ECO:0007669"/>
    <property type="project" value="UniProtKB-KW"/>
</dbReference>
<evidence type="ECO:0000256" key="1">
    <source>
        <dbReference type="ARBA" id="ARBA00010118"/>
    </source>
</evidence>
<evidence type="ECO:0000313" key="6">
    <source>
        <dbReference type="EMBL" id="JAG88650.1"/>
    </source>
</evidence>
<feature type="compositionally biased region" description="Polar residues" evidence="3">
    <location>
        <begin position="504"/>
        <end position="514"/>
    </location>
</feature>
<proteinExistence type="inferred from homology"/>
<feature type="transmembrane region" description="Helical" evidence="4">
    <location>
        <begin position="21"/>
        <end position="41"/>
    </location>
</feature>
<dbReference type="Pfam" id="PF05686">
    <property type="entry name" value="Glyco_transf_90"/>
    <property type="match status" value="1"/>
</dbReference>
<keyword evidence="4" id="KW-0472">Membrane</keyword>
<evidence type="ECO:0000256" key="2">
    <source>
        <dbReference type="ARBA" id="ARBA00022679"/>
    </source>
</evidence>
<reference evidence="6" key="1">
    <citation type="submission" date="2015-02" db="EMBL/GenBank/DDBJ databases">
        <title>A transcriptome of Wollemia nobilis - a relic of Gondwana.</title>
        <authorList>
            <person name="Chia J.Y."/>
            <person name="Leong Y.S."/>
            <person name="Abdul Karim S."/>
            <person name="Wan Azmi N."/>
            <person name="Hercus R."/>
            <person name="Croft L."/>
        </authorList>
    </citation>
    <scope>NUCLEOTIDE SEQUENCE</scope>
    <source>
        <strain evidence="6">MaeBrown</strain>
        <tissue evidence="6">Leaf</tissue>
    </source>
</reference>
<protein>
    <submittedName>
        <fullName evidence="6">TSA: Wollemia nobilis Ref_Wollemi_Transcript_6398_2228 transcribed RNA sequence</fullName>
    </submittedName>
</protein>
<feature type="compositionally biased region" description="Basic residues" evidence="3">
    <location>
        <begin position="536"/>
        <end position="546"/>
    </location>
</feature>
<keyword evidence="4" id="KW-1133">Transmembrane helix</keyword>
<dbReference type="SMART" id="SM00672">
    <property type="entry name" value="CAP10"/>
    <property type="match status" value="1"/>
</dbReference>
<accession>A0A0C9QVD0</accession>
<sequence length="573" mass="66646">MVLSRKSNRSLRNHCLARISVVWCIFILFGLLAFSTTWHLVSDKFRVISETKTIAGDNLEPTPWHHFPRKSFSSSGYARASQIFQCYLTCTSPLGLIRSYIGTNVPIENSTRSCPAFFQWIHEDLAPWKSRGITVADVRAAKEFAAFRVVIVGCRLYLDLYYDCVQSRMMFTVWGLLQLLDRYPGMVPDVDIMFDCMDRPKIQRSKYRKPNSSPPPLFRYCSNTNHFDIPFPDWSFWGWPEVNLGPWDEEFKSIKEGSKAVKWTDRKPIAYWKGNPYVASPLRTKLLECNSSSTWGAEILQQNWIEEANAGYEQSKLANQCKNRFKIYTEGFAWSVSFKYILSCDSPVLVATLEYYDFFTRGLMPQENYWPVRSKNLCPSIKFAVDWGNSHPAEAQSIGKGGQRYMQQLKMDNVYDYMFHLLSEYSKLQKFRPQVPDTAQEVCKRSVLCLADPKDKVFLERSTPKTATHSQPCFLDRPNRNLFKQWTEKKTMVIKDIENMETMAQTQKTENIPQDNRVADRNRRMQNSNSEDVAPPKKKKKNSRTKRKEEMPRGKEVEVKPGSKRTTENKDRN</sequence>
<dbReference type="InterPro" id="IPR051091">
    <property type="entry name" value="O-Glucosyltr/Glycosyltrsf_90"/>
</dbReference>
<evidence type="ECO:0000256" key="3">
    <source>
        <dbReference type="SAM" id="MobiDB-lite"/>
    </source>
</evidence>
<comment type="similarity">
    <text evidence="1">Belongs to the glycosyltransferase 90 family.</text>
</comment>
<feature type="region of interest" description="Disordered" evidence="3">
    <location>
        <begin position="504"/>
        <end position="573"/>
    </location>
</feature>
<organism evidence="6">
    <name type="scientific">Wollemia nobilis</name>
    <dbReference type="NCBI Taxonomy" id="56998"/>
    <lineage>
        <taxon>Eukaryota</taxon>
        <taxon>Viridiplantae</taxon>
        <taxon>Streptophyta</taxon>
        <taxon>Embryophyta</taxon>
        <taxon>Tracheophyta</taxon>
        <taxon>Spermatophyta</taxon>
        <taxon>Pinopsida</taxon>
        <taxon>Pinidae</taxon>
        <taxon>Conifers II</taxon>
        <taxon>Araucariales</taxon>
        <taxon>Araucariaceae</taxon>
        <taxon>Wollemia</taxon>
    </lineage>
</organism>
<dbReference type="PANTHER" id="PTHR12203:SF35">
    <property type="entry name" value="PROTEIN O-GLUCOSYLTRANSFERASE 1"/>
    <property type="match status" value="1"/>
</dbReference>
<keyword evidence="2" id="KW-0808">Transferase</keyword>
<name>A0A0C9QVD0_9CONI</name>
<evidence type="ECO:0000256" key="4">
    <source>
        <dbReference type="SAM" id="Phobius"/>
    </source>
</evidence>